<evidence type="ECO:0008006" key="2">
    <source>
        <dbReference type="Google" id="ProtNLM"/>
    </source>
</evidence>
<proteinExistence type="predicted"/>
<protein>
    <recommendedName>
        <fullName evidence="2">F-box domain-containing protein</fullName>
    </recommendedName>
</protein>
<dbReference type="EnsemblPlants" id="EMT01486">
    <property type="protein sequence ID" value="EMT01486"/>
    <property type="gene ID" value="F775_18204"/>
</dbReference>
<dbReference type="InterPro" id="IPR032675">
    <property type="entry name" value="LRR_dom_sf"/>
</dbReference>
<dbReference type="SUPFAM" id="SSF52047">
    <property type="entry name" value="RNI-like"/>
    <property type="match status" value="1"/>
</dbReference>
<organism evidence="1">
    <name type="scientific">Aegilops tauschii</name>
    <name type="common">Tausch's goatgrass</name>
    <name type="synonym">Aegilops squarrosa</name>
    <dbReference type="NCBI Taxonomy" id="37682"/>
    <lineage>
        <taxon>Eukaryota</taxon>
        <taxon>Viridiplantae</taxon>
        <taxon>Streptophyta</taxon>
        <taxon>Embryophyta</taxon>
        <taxon>Tracheophyta</taxon>
        <taxon>Spermatophyta</taxon>
        <taxon>Magnoliopsida</taxon>
        <taxon>Liliopsida</taxon>
        <taxon>Poales</taxon>
        <taxon>Poaceae</taxon>
        <taxon>BOP clade</taxon>
        <taxon>Pooideae</taxon>
        <taxon>Triticodae</taxon>
        <taxon>Triticeae</taxon>
        <taxon>Triticinae</taxon>
        <taxon>Aegilops</taxon>
    </lineage>
</organism>
<sequence length="464" mass="52923">MEKRELHSCKTKLLFAPVEGSLRRCSSNLAAKVHPSVGQATWRTDADRLEQPEEEDRLSMLVDDILLSILGRVDLSTAARTSTLSTRWRCLPWLLPEINIDAKSFLPIPCPNPIKANDIEEAMASLTKVTRSFLVKQHGESIISTLHLRIYLSNSSLSKVGPLVGDAVESGFVKDLDLAILYRSNIWDCDEEGMLRRGQAIDGFFSAYPNVLHCLTRLSLYTVRFEKSDMHHVLFDCCKQLKHLALYHCDIGADSLFKIDAPNSKLLVLSLTYCLFEILELVCLPKLEKLTCNTWVSRHAPLAFDFVPSLGELAFSCDAIRGQNEFKLSELLHGTTCIHTLKLCFKGENVWEHICDVDDKSRKLYTERRTPQWKMHFGGPKNRLLKELEFSGFRSLEQQFTFIRSMLEQAPNLQTIILKGDERCESCDALDTPRPSKFPKKDEQEMVVRRIRDGIFSPQILFDE</sequence>
<dbReference type="InterPro" id="IPR036047">
    <property type="entry name" value="F-box-like_dom_sf"/>
</dbReference>
<dbReference type="PANTHER" id="PTHR35545:SF27">
    <property type="entry name" value="FBD DOMAIN-CONTAINING PROTEIN"/>
    <property type="match status" value="1"/>
</dbReference>
<dbReference type="SUPFAM" id="SSF81383">
    <property type="entry name" value="F-box domain"/>
    <property type="match status" value="1"/>
</dbReference>
<dbReference type="ExpressionAtlas" id="R7W3Z5">
    <property type="expression patterns" value="baseline"/>
</dbReference>
<dbReference type="AlphaFoldDB" id="R7W3Z5"/>
<dbReference type="Gene3D" id="3.80.10.10">
    <property type="entry name" value="Ribonuclease Inhibitor"/>
    <property type="match status" value="1"/>
</dbReference>
<accession>R7W3Z5</accession>
<reference evidence="1" key="1">
    <citation type="submission" date="2015-06" db="UniProtKB">
        <authorList>
            <consortium name="EnsemblPlants"/>
        </authorList>
    </citation>
    <scope>IDENTIFICATION</scope>
</reference>
<name>R7W3Z5_AEGTA</name>
<evidence type="ECO:0000313" key="1">
    <source>
        <dbReference type="EnsemblPlants" id="EMT01486"/>
    </source>
</evidence>
<dbReference type="PANTHER" id="PTHR35545">
    <property type="entry name" value="F-BOX DOMAIN-CONTAINING PROTEIN"/>
    <property type="match status" value="1"/>
</dbReference>